<dbReference type="Gene3D" id="2.60.120.10">
    <property type="entry name" value="Jelly Rolls"/>
    <property type="match status" value="2"/>
</dbReference>
<evidence type="ECO:0000313" key="4">
    <source>
        <dbReference type="EMBL" id="PHO19539.1"/>
    </source>
</evidence>
<dbReference type="Pfam" id="PF04962">
    <property type="entry name" value="KduI"/>
    <property type="match status" value="1"/>
</dbReference>
<dbReference type="GO" id="GO:0008880">
    <property type="term" value="F:glucuronate isomerase activity"/>
    <property type="evidence" value="ECO:0007669"/>
    <property type="project" value="InterPro"/>
</dbReference>
<dbReference type="KEGG" id="aact:ACT75_01125"/>
<dbReference type="GO" id="GO:0019310">
    <property type="term" value="P:inositol catabolic process"/>
    <property type="evidence" value="ECO:0007669"/>
    <property type="project" value="InterPro"/>
</dbReference>
<dbReference type="GO" id="GO:0102482">
    <property type="term" value="F:5-deoxy-D-glucuronate isomerase activity"/>
    <property type="evidence" value="ECO:0007669"/>
    <property type="project" value="UniProtKB-EC"/>
</dbReference>
<dbReference type="InterPro" id="IPR021120">
    <property type="entry name" value="KduI/IolB_isomerase"/>
</dbReference>
<evidence type="ECO:0000313" key="3">
    <source>
        <dbReference type="EMBL" id="AMQ93229.1"/>
    </source>
</evidence>
<dbReference type="PANTHER" id="PTHR39193:SF1">
    <property type="entry name" value="5-DEOXY-GLUCURONATE ISOMERASE"/>
    <property type="match status" value="1"/>
</dbReference>
<dbReference type="Proteomes" id="UP000072236">
    <property type="component" value="Chromosome"/>
</dbReference>
<dbReference type="OrthoDB" id="6121073at2"/>
<organism evidence="5 8">
    <name type="scientific">Aggregatibacter actinomycetemcomitans</name>
    <name type="common">Actinobacillus actinomycetemcomitans</name>
    <name type="synonym">Haemophilus actinomycetemcomitans</name>
    <dbReference type="NCBI Taxonomy" id="714"/>
    <lineage>
        <taxon>Bacteria</taxon>
        <taxon>Pseudomonadati</taxon>
        <taxon>Pseudomonadota</taxon>
        <taxon>Gammaproteobacteria</taxon>
        <taxon>Pasteurellales</taxon>
        <taxon>Pasteurellaceae</taxon>
        <taxon>Aggregatibacter</taxon>
    </lineage>
</organism>
<evidence type="ECO:0000313" key="8">
    <source>
        <dbReference type="Proteomes" id="UP000323012"/>
    </source>
</evidence>
<reference evidence="3 6" key="1">
    <citation type="submission" date="2015-10" db="EMBL/GenBank/DDBJ databases">
        <title>Tn-seq of a polymicrobial infection.</title>
        <authorList>
            <person name="Stacy A."/>
            <person name="Rumbaugh K.P."/>
            <person name="Whiteley M."/>
        </authorList>
    </citation>
    <scope>NUCLEOTIDE SEQUENCE [LARGE SCALE GENOMIC DNA]</scope>
    <source>
        <strain evidence="3 6">624</strain>
    </source>
</reference>
<dbReference type="eggNOG" id="COG3718">
    <property type="taxonomic scope" value="Bacteria"/>
</dbReference>
<dbReference type="PIRSF" id="PIRSF036628">
    <property type="entry name" value="IolB"/>
    <property type="match status" value="1"/>
</dbReference>
<dbReference type="PANTHER" id="PTHR39193">
    <property type="entry name" value="5-DEOXY-GLUCURONATE ISOMERASE"/>
    <property type="match status" value="1"/>
</dbReference>
<dbReference type="Proteomes" id="UP000226080">
    <property type="component" value="Unassembled WGS sequence"/>
</dbReference>
<evidence type="ECO:0000313" key="7">
    <source>
        <dbReference type="Proteomes" id="UP000226080"/>
    </source>
</evidence>
<feature type="region of interest" description="Disordered" evidence="2">
    <location>
        <begin position="1"/>
        <end position="21"/>
    </location>
</feature>
<dbReference type="EMBL" id="PCGW01000038">
    <property type="protein sequence ID" value="PHO19539.1"/>
    <property type="molecule type" value="Genomic_DNA"/>
</dbReference>
<reference evidence="4 7" key="2">
    <citation type="submission" date="2017-10" db="EMBL/GenBank/DDBJ databases">
        <title>Draft genome sequences of Aggregatibacter actinomycetemcomitans strains 310a and 310b.</title>
        <authorList>
            <person name="May A.C."/>
            <person name="Ohta H."/>
            <person name="Maeda H."/>
            <person name="Kokeguchi S."/>
            <person name="Cugini C."/>
        </authorList>
    </citation>
    <scope>NUCLEOTIDE SEQUENCE [LARGE SCALE GENOMIC DNA]</scope>
    <source>
        <strain evidence="4 7">310b</strain>
    </source>
</reference>
<dbReference type="SMR" id="A0A142FXU9"/>
<dbReference type="EC" id="5.3.1.30" evidence="5"/>
<dbReference type="EMBL" id="CP012959">
    <property type="protein sequence ID" value="AMQ93229.1"/>
    <property type="molecule type" value="Genomic_DNA"/>
</dbReference>
<name>A0A142FXU9_AGGAC</name>
<protein>
    <submittedName>
        <fullName evidence="5">5-deoxy-glucuronate isomerase</fullName>
        <ecNumber evidence="5">5.3.1.30</ecNumber>
    </submittedName>
</protein>
<evidence type="ECO:0000256" key="1">
    <source>
        <dbReference type="ARBA" id="ARBA00023235"/>
    </source>
</evidence>
<dbReference type="InterPro" id="IPR024203">
    <property type="entry name" value="Deoxy-glucuronate_isom_IolB"/>
</dbReference>
<dbReference type="SUPFAM" id="SSF51182">
    <property type="entry name" value="RmlC-like cupins"/>
    <property type="match status" value="1"/>
</dbReference>
<proteinExistence type="predicted"/>
<sequence length="276" mass="31817">MSYLLSKSKKNHPEKNGEVQKITPQTANWEYVGFEMYHLQKDQELTFDTENTEVCFVLIAGQATVATAQVTFEHIGNRTSPFERIPPYSVYVPHHQQVHIKAESYLELAVCRAPSQGNLPVRLIEPKDVGVEKRGYGNNKRLVHNILPETETADALLVVEVFTDEGNTSSFPSHKHDDKNSPTETYLEETYYHRFFPSQGFALQRVYTDDRSLDECMAVYDGDVVQVPRGYHPVATIAGYENYYLNVMAGPVRKWRFTWEQDHAWIKSKEYADKFK</sequence>
<dbReference type="AlphaFoldDB" id="A0A142FXU9"/>
<dbReference type="Proteomes" id="UP000323012">
    <property type="component" value="Unassembled WGS sequence"/>
</dbReference>
<evidence type="ECO:0000313" key="6">
    <source>
        <dbReference type="Proteomes" id="UP000072236"/>
    </source>
</evidence>
<dbReference type="EMBL" id="VSED01000049">
    <property type="protein sequence ID" value="TYA38025.1"/>
    <property type="molecule type" value="Genomic_DNA"/>
</dbReference>
<gene>
    <name evidence="5" type="primary">iolB</name>
    <name evidence="3" type="ORF">ACT75_01125</name>
    <name evidence="4" type="ORF">CQR80_11790</name>
    <name evidence="5" type="ORF">FXB79_11020</name>
</gene>
<dbReference type="NCBIfam" id="TIGR04378">
    <property type="entry name" value="myo_inos_iolB"/>
    <property type="match status" value="1"/>
</dbReference>
<dbReference type="RefSeq" id="WP_005538541.1">
    <property type="nucleotide sequence ID" value="NZ_CP012959.1"/>
</dbReference>
<dbReference type="InterPro" id="IPR011051">
    <property type="entry name" value="RmlC_Cupin_sf"/>
</dbReference>
<keyword evidence="7" id="KW-1185">Reference proteome</keyword>
<dbReference type="InterPro" id="IPR014710">
    <property type="entry name" value="RmlC-like_jellyroll"/>
</dbReference>
<evidence type="ECO:0000256" key="2">
    <source>
        <dbReference type="SAM" id="MobiDB-lite"/>
    </source>
</evidence>
<evidence type="ECO:0000313" key="5">
    <source>
        <dbReference type="EMBL" id="TYA38025.1"/>
    </source>
</evidence>
<accession>A0A142FXU9</accession>
<reference evidence="5 8" key="3">
    <citation type="submission" date="2019-08" db="EMBL/GenBank/DDBJ databases">
        <title>Whole genome sequencing of Aggregatibacter actinomycetemcomitans cultured from blood stream infections in Denmark reveals a novel phylogenetic lineage expressing serotype a membrane O polysaccharide.</title>
        <authorList>
            <person name="Nedergaard S."/>
            <person name="Kobel C.M."/>
            <person name="Nielsen M.B."/>
            <person name="Moeller R.T."/>
            <person name="Jensen A.B."/>
            <person name="Noerskov-Lauritsen N."/>
        </authorList>
    </citation>
    <scope>NUCLEOTIDE SEQUENCE [LARGE SCALE GENOMIC DNA]</scope>
    <source>
        <strain evidence="5 8">PN_563</strain>
    </source>
</reference>
<keyword evidence="1 5" id="KW-0413">Isomerase</keyword>